<comment type="caution">
    <text evidence="13">The sequence shown here is derived from an EMBL/GenBank/DDBJ whole genome shotgun (WGS) entry which is preliminary data.</text>
</comment>
<sequence>MRTTFSFNDDKQLVQIALAYIDAGTRITWEDVARCMRSTGQSAVALRQRLQALFRTWGQDIARFPPSFFTEVRRPWGRPPVITQQLRSLAAHSSLGQSTTPLPSTLDASSLPEARSCSIAEAGMPPSDRCGTLGSSTETTKSSESDGKVTEPFTLRQAQPILSSSSAEEAVTAMFAKVPRAAVSYNGGSSHLNVGEVLPSGVTTLLRELGDIDGSDVFLDVGAGLGNVIAQVVLATKVSKAIGIEMRVDVYRLGAEMIARSPHGRHVYGRAEPYCKDTTDICFSRLPPYELATIVFWNNILFEPATIEFVKRELAAMLKARLFVCTASICP</sequence>
<dbReference type="Proteomes" id="UP001165121">
    <property type="component" value="Unassembled WGS sequence"/>
</dbReference>
<dbReference type="EMBL" id="BSXT01001131">
    <property type="protein sequence ID" value="GMF39066.1"/>
    <property type="molecule type" value="Genomic_DNA"/>
</dbReference>
<feature type="domain" description="DOT1" evidence="12">
    <location>
        <begin position="184"/>
        <end position="317"/>
    </location>
</feature>
<evidence type="ECO:0000256" key="1">
    <source>
        <dbReference type="ARBA" id="ARBA00004123"/>
    </source>
</evidence>
<dbReference type="AlphaFoldDB" id="A0A9W7CRV9"/>
<evidence type="ECO:0000256" key="4">
    <source>
        <dbReference type="ARBA" id="ARBA00022603"/>
    </source>
</evidence>
<keyword evidence="5" id="KW-0808">Transferase</keyword>
<dbReference type="EC" id="2.1.1.360" evidence="2"/>
<dbReference type="InterPro" id="IPR025789">
    <property type="entry name" value="DOT1_dom"/>
</dbReference>
<evidence type="ECO:0000256" key="6">
    <source>
        <dbReference type="ARBA" id="ARBA00022691"/>
    </source>
</evidence>
<proteinExistence type="predicted"/>
<dbReference type="InterPro" id="IPR029063">
    <property type="entry name" value="SAM-dependent_MTases_sf"/>
</dbReference>
<dbReference type="InterPro" id="IPR030445">
    <property type="entry name" value="H3-K79_meTrfase"/>
</dbReference>
<dbReference type="GO" id="GO:0032259">
    <property type="term" value="P:methylation"/>
    <property type="evidence" value="ECO:0007669"/>
    <property type="project" value="UniProtKB-KW"/>
</dbReference>
<dbReference type="PANTHER" id="PTHR21451">
    <property type="entry name" value="HISTONE H3 METHYLTRANSFERASE"/>
    <property type="match status" value="1"/>
</dbReference>
<comment type="subcellular location">
    <subcellularLocation>
        <location evidence="1">Nucleus</location>
    </subcellularLocation>
</comment>
<dbReference type="PANTHER" id="PTHR21451:SF0">
    <property type="entry name" value="HISTONE-LYSINE N-METHYLTRANSFERASE, H3 LYSINE-79 SPECIFIC"/>
    <property type="match status" value="1"/>
</dbReference>
<evidence type="ECO:0000313" key="14">
    <source>
        <dbReference type="Proteomes" id="UP001165121"/>
    </source>
</evidence>
<organism evidence="13 14">
    <name type="scientific">Phytophthora fragariaefolia</name>
    <dbReference type="NCBI Taxonomy" id="1490495"/>
    <lineage>
        <taxon>Eukaryota</taxon>
        <taxon>Sar</taxon>
        <taxon>Stramenopiles</taxon>
        <taxon>Oomycota</taxon>
        <taxon>Peronosporomycetes</taxon>
        <taxon>Peronosporales</taxon>
        <taxon>Peronosporaceae</taxon>
        <taxon>Phytophthora</taxon>
    </lineage>
</organism>
<keyword evidence="7" id="KW-0156">Chromatin regulator</keyword>
<evidence type="ECO:0000259" key="12">
    <source>
        <dbReference type="Pfam" id="PF08123"/>
    </source>
</evidence>
<protein>
    <recommendedName>
        <fullName evidence="3">Histone-lysine N-methyltransferase, H3 lysine-79 specific</fullName>
        <ecNumber evidence="2">2.1.1.360</ecNumber>
    </recommendedName>
    <alternativeName>
        <fullName evidence="9">Histone H3-K79 methyltransferase</fullName>
    </alternativeName>
</protein>
<dbReference type="Gene3D" id="3.40.50.150">
    <property type="entry name" value="Vaccinia Virus protein VP39"/>
    <property type="match status" value="1"/>
</dbReference>
<evidence type="ECO:0000256" key="11">
    <source>
        <dbReference type="SAM" id="MobiDB-lite"/>
    </source>
</evidence>
<evidence type="ECO:0000256" key="8">
    <source>
        <dbReference type="ARBA" id="ARBA00023242"/>
    </source>
</evidence>
<keyword evidence="14" id="KW-1185">Reference proteome</keyword>
<dbReference type="OrthoDB" id="120055at2759"/>
<dbReference type="Pfam" id="PF08123">
    <property type="entry name" value="DOT1"/>
    <property type="match status" value="1"/>
</dbReference>
<dbReference type="GO" id="GO:0005634">
    <property type="term" value="C:nucleus"/>
    <property type="evidence" value="ECO:0007669"/>
    <property type="project" value="UniProtKB-SubCell"/>
</dbReference>
<keyword evidence="4" id="KW-0489">Methyltransferase</keyword>
<evidence type="ECO:0000256" key="3">
    <source>
        <dbReference type="ARBA" id="ARBA00020987"/>
    </source>
</evidence>
<reference evidence="13" key="1">
    <citation type="submission" date="2023-04" db="EMBL/GenBank/DDBJ databases">
        <title>Phytophthora fragariaefolia NBRC 109709.</title>
        <authorList>
            <person name="Ichikawa N."/>
            <person name="Sato H."/>
            <person name="Tonouchi N."/>
        </authorList>
    </citation>
    <scope>NUCLEOTIDE SEQUENCE</scope>
    <source>
        <strain evidence="13">NBRC 109709</strain>
    </source>
</reference>
<feature type="region of interest" description="Disordered" evidence="11">
    <location>
        <begin position="120"/>
        <end position="153"/>
    </location>
</feature>
<dbReference type="GO" id="GO:0000077">
    <property type="term" value="P:DNA damage checkpoint signaling"/>
    <property type="evidence" value="ECO:0007669"/>
    <property type="project" value="TreeGrafter"/>
</dbReference>
<dbReference type="SUPFAM" id="SSF53335">
    <property type="entry name" value="S-adenosyl-L-methionine-dependent methyltransferases"/>
    <property type="match status" value="1"/>
</dbReference>
<evidence type="ECO:0000256" key="5">
    <source>
        <dbReference type="ARBA" id="ARBA00022679"/>
    </source>
</evidence>
<gene>
    <name evidence="13" type="ORF">Pfra01_001148000</name>
</gene>
<accession>A0A9W7CRV9</accession>
<evidence type="ECO:0000256" key="10">
    <source>
        <dbReference type="ARBA" id="ARBA00047770"/>
    </source>
</evidence>
<evidence type="ECO:0000256" key="9">
    <source>
        <dbReference type="ARBA" id="ARBA00029821"/>
    </source>
</evidence>
<evidence type="ECO:0000256" key="2">
    <source>
        <dbReference type="ARBA" id="ARBA00012190"/>
    </source>
</evidence>
<dbReference type="GO" id="GO:0140956">
    <property type="term" value="F:histone H3K79 trimethyltransferase activity"/>
    <property type="evidence" value="ECO:0007669"/>
    <property type="project" value="UniProtKB-EC"/>
</dbReference>
<keyword evidence="6" id="KW-0949">S-adenosyl-L-methionine</keyword>
<comment type="catalytic activity">
    <reaction evidence="10">
        <text>L-lysyl(79)-[histone H3] + 3 S-adenosyl-L-methionine = N(6),N(6),N(6)-trimethyl-L-lysyl(79)-[histone H3] + 3 S-adenosyl-L-homocysteine + 3 H(+)</text>
        <dbReference type="Rhea" id="RHEA:60328"/>
        <dbReference type="Rhea" id="RHEA-COMP:15549"/>
        <dbReference type="Rhea" id="RHEA-COMP:15552"/>
        <dbReference type="ChEBI" id="CHEBI:15378"/>
        <dbReference type="ChEBI" id="CHEBI:29969"/>
        <dbReference type="ChEBI" id="CHEBI:57856"/>
        <dbReference type="ChEBI" id="CHEBI:59789"/>
        <dbReference type="ChEBI" id="CHEBI:61961"/>
        <dbReference type="EC" id="2.1.1.360"/>
    </reaction>
</comment>
<evidence type="ECO:0000256" key="7">
    <source>
        <dbReference type="ARBA" id="ARBA00022853"/>
    </source>
</evidence>
<dbReference type="GO" id="GO:0006281">
    <property type="term" value="P:DNA repair"/>
    <property type="evidence" value="ECO:0007669"/>
    <property type="project" value="TreeGrafter"/>
</dbReference>
<name>A0A9W7CRV9_9STRA</name>
<keyword evidence="8" id="KW-0539">Nucleus</keyword>
<evidence type="ECO:0000313" key="13">
    <source>
        <dbReference type="EMBL" id="GMF39066.1"/>
    </source>
</evidence>